<dbReference type="InterPro" id="IPR041528">
    <property type="entry name" value="Cas6b_N"/>
</dbReference>
<name>A0AA43XIU7_9CLOT</name>
<dbReference type="AlphaFoldDB" id="A0AA43XIU7"/>
<proteinExistence type="predicted"/>
<feature type="domain" description="Cas6b C-terminal" evidence="1">
    <location>
        <begin position="108"/>
        <end position="216"/>
    </location>
</feature>
<dbReference type="Pfam" id="PF17262">
    <property type="entry name" value="Cas6b_C"/>
    <property type="match status" value="1"/>
</dbReference>
<feature type="domain" description="Cas6b N-terminal" evidence="2">
    <location>
        <begin position="1"/>
        <end position="102"/>
    </location>
</feature>
<accession>A0AA43XIU7</accession>
<evidence type="ECO:0000259" key="1">
    <source>
        <dbReference type="Pfam" id="PF17262"/>
    </source>
</evidence>
<gene>
    <name evidence="3" type="ORF">ISALK_02515</name>
</gene>
<evidence type="ECO:0000313" key="4">
    <source>
        <dbReference type="Proteomes" id="UP000449710"/>
    </source>
</evidence>
<evidence type="ECO:0000313" key="3">
    <source>
        <dbReference type="EMBL" id="NBG87367.1"/>
    </source>
</evidence>
<sequence length="217" mass="25527">MKVDFCVVRFENKELNPRMAEKLRGYFAEQYREEEIFHNHKDEKFMFRYPLVQYKVVKEIPMIIGINEGAKRVQSLGMVTDELVLEGKKHEVFQKTVETKRKEITTLEEYRHYKFETPWIALNQKNIRKYRNASPWEKEEILKKILIGNILSLAKGLNYEVKEEIHCWLNIKACEVNMKNIAMQGFKGTFKTNVVLPDYLGIGKSVAKGFGTIKEVS</sequence>
<reference evidence="3 4" key="1">
    <citation type="submission" date="2019-04" db="EMBL/GenBank/DDBJ databases">
        <title>Isachenkonia alkalipeptolytica gen. nov. sp. nov. a new anaerobic, alkiliphilic organothrophic bacterium capable to reduce synthesized ferrihydrite isolated from a soda lake.</title>
        <authorList>
            <person name="Toshchakov S.V."/>
            <person name="Zavarzina D.G."/>
            <person name="Zhilina T.N."/>
            <person name="Kostrikina N.A."/>
            <person name="Kublanov I.V."/>
        </authorList>
    </citation>
    <scope>NUCLEOTIDE SEQUENCE [LARGE SCALE GENOMIC DNA]</scope>
    <source>
        <strain evidence="3 4">Z-1701</strain>
    </source>
</reference>
<dbReference type="Pfam" id="PF17955">
    <property type="entry name" value="Cas6b_N"/>
    <property type="match status" value="1"/>
</dbReference>
<comment type="caution">
    <text evidence="3">The sequence shown here is derived from an EMBL/GenBank/DDBJ whole genome shotgun (WGS) entry which is preliminary data.</text>
</comment>
<dbReference type="RefSeq" id="WP_160718704.1">
    <property type="nucleotide sequence ID" value="NZ_SUMG01000002.1"/>
</dbReference>
<protein>
    <submittedName>
        <fullName evidence="3">DNA repair protein</fullName>
    </submittedName>
</protein>
<keyword evidence="4" id="KW-1185">Reference proteome</keyword>
<dbReference type="Proteomes" id="UP000449710">
    <property type="component" value="Unassembled WGS sequence"/>
</dbReference>
<organism evidence="3 4">
    <name type="scientific">Isachenkonia alkalipeptolytica</name>
    <dbReference type="NCBI Taxonomy" id="2565777"/>
    <lineage>
        <taxon>Bacteria</taxon>
        <taxon>Bacillati</taxon>
        <taxon>Bacillota</taxon>
        <taxon>Clostridia</taxon>
        <taxon>Eubacteriales</taxon>
        <taxon>Clostridiaceae</taxon>
        <taxon>Isachenkonia</taxon>
    </lineage>
</organism>
<dbReference type="EMBL" id="SUMG01000002">
    <property type="protein sequence ID" value="NBG87367.1"/>
    <property type="molecule type" value="Genomic_DNA"/>
</dbReference>
<dbReference type="InterPro" id="IPR020209">
    <property type="entry name" value="Cas6b_C"/>
</dbReference>
<evidence type="ECO:0000259" key="2">
    <source>
        <dbReference type="Pfam" id="PF17955"/>
    </source>
</evidence>